<dbReference type="HAMAP" id="MF_00275">
    <property type="entry name" value="KdpA"/>
    <property type="match status" value="1"/>
</dbReference>
<comment type="caution">
    <text evidence="10">The sequence shown here is derived from an EMBL/GenBank/DDBJ whole genome shotgun (WGS) entry which is preliminary data.</text>
</comment>
<dbReference type="EMBL" id="SZZH01000006">
    <property type="protein sequence ID" value="TKV57076.1"/>
    <property type="molecule type" value="Genomic_DNA"/>
</dbReference>
<gene>
    <name evidence="9 10" type="primary">kdpA</name>
    <name evidence="10" type="ORF">FDO65_19920</name>
</gene>
<dbReference type="GO" id="GO:0030955">
    <property type="term" value="F:potassium ion binding"/>
    <property type="evidence" value="ECO:0007669"/>
    <property type="project" value="UniProtKB-UniRule"/>
</dbReference>
<dbReference type="InterPro" id="IPR004623">
    <property type="entry name" value="KdpA"/>
</dbReference>
<comment type="similarity">
    <text evidence="9">Belongs to the KdpA family.</text>
</comment>
<evidence type="ECO:0000313" key="10">
    <source>
        <dbReference type="EMBL" id="TKV57076.1"/>
    </source>
</evidence>
<feature type="transmembrane region" description="Helical" evidence="9">
    <location>
        <begin position="524"/>
        <end position="550"/>
    </location>
</feature>
<evidence type="ECO:0000313" key="11">
    <source>
        <dbReference type="Proteomes" id="UP000306985"/>
    </source>
</evidence>
<feature type="transmembrane region" description="Helical" evidence="9">
    <location>
        <begin position="59"/>
        <end position="81"/>
    </location>
</feature>
<dbReference type="Pfam" id="PF03814">
    <property type="entry name" value="KdpA"/>
    <property type="match status" value="1"/>
</dbReference>
<keyword evidence="11" id="KW-1185">Reference proteome</keyword>
<comment type="caution">
    <text evidence="9">Lacks conserved residue(s) required for the propagation of feature annotation.</text>
</comment>
<evidence type="ECO:0000256" key="8">
    <source>
        <dbReference type="ARBA" id="ARBA00023136"/>
    </source>
</evidence>
<evidence type="ECO:0000256" key="3">
    <source>
        <dbReference type="ARBA" id="ARBA00022538"/>
    </source>
</evidence>
<dbReference type="OrthoDB" id="9763796at2"/>
<sequence>MSPALAAALSIAVLVLALAIVHVPLGDYIARLLTSARDNRVETGVYRLLRVDPRADQRWTTYLLSVLAFSVVGIVLLWILVSVQGLLPYANGTPNMPAAQGFNTAVSFVTNTNWQSYAGETALGYTVQAIGLTVQNFLSAAVGMAVMAALIRGFVRRATDRLGNFWVDLTRLSLRLLLPLSFLAAIVLVIGGVIQNLHAPTDVTTLAAGTQTLPGGLVASQEAIKELGTNGGGYFNANSAHPFENPSALTNLFEVFLMLVIPFSLPRTFGTMVGSAKQGLAILSVMVVLWAGALAAVLASENARGGIATQAAGAALEGKEVRFGIPLSALFAVTSTATSTGAVDATHSSFSGFGGGVLMLNMLLGEISPGGTGSGIYGILMLAVVTVFIAGLMVGRTPTYLGKRIGGAEMKWVAGYLLVTPAVVLLGTGVALSVDAGRSAVLNRGPHALSEIAYAFASAGNNNGSAFAGLSANSDFYNITLGLAMLIGRLLPIALVLGLAGTLARQPVLAAQTSGTLPTHRPQFVTMLVGVVVLVAGLTYLPALALGPIAEGLTR</sequence>
<feature type="transmembrane region" description="Helical" evidence="9">
    <location>
        <begin position="415"/>
        <end position="434"/>
    </location>
</feature>
<dbReference type="Proteomes" id="UP000306985">
    <property type="component" value="Unassembled WGS sequence"/>
</dbReference>
<keyword evidence="6 9" id="KW-1133">Transmembrane helix</keyword>
<dbReference type="PANTHER" id="PTHR30607">
    <property type="entry name" value="POTASSIUM-TRANSPORTING ATPASE A CHAIN"/>
    <property type="match status" value="1"/>
</dbReference>
<keyword evidence="1 9" id="KW-0813">Transport</keyword>
<evidence type="ECO:0000256" key="4">
    <source>
        <dbReference type="ARBA" id="ARBA00022692"/>
    </source>
</evidence>
<feature type="transmembrane region" description="Helical" evidence="9">
    <location>
        <begin position="375"/>
        <end position="394"/>
    </location>
</feature>
<evidence type="ECO:0000256" key="9">
    <source>
        <dbReference type="HAMAP-Rule" id="MF_00275"/>
    </source>
</evidence>
<comment type="function">
    <text evidence="9">Part of the high-affinity ATP-driven potassium transport (or Kdp) system, which catalyzes the hydrolysis of ATP coupled with the electrogenic transport of potassium into the cytoplasm. This subunit binds the extracellular potassium ions and delivers the ions to the membrane domain of KdpB through an intramembrane tunnel.</text>
</comment>
<feature type="transmembrane region" description="Helical" evidence="9">
    <location>
        <begin position="479"/>
        <end position="503"/>
    </location>
</feature>
<feature type="transmembrane region" description="Helical" evidence="9">
    <location>
        <begin position="137"/>
        <end position="155"/>
    </location>
</feature>
<dbReference type="GO" id="GO:0008556">
    <property type="term" value="F:P-type potassium transmembrane transporter activity"/>
    <property type="evidence" value="ECO:0007669"/>
    <property type="project" value="InterPro"/>
</dbReference>
<reference evidence="10 11" key="1">
    <citation type="submission" date="2019-05" db="EMBL/GenBank/DDBJ databases">
        <title>Nakamurella sp. N5BH11, whole genome shotgun sequence.</title>
        <authorList>
            <person name="Tuo L."/>
        </authorList>
    </citation>
    <scope>NUCLEOTIDE SEQUENCE [LARGE SCALE GENOMIC DNA]</scope>
    <source>
        <strain evidence="10 11">N5BH11</strain>
    </source>
</reference>
<keyword evidence="3 9" id="KW-0633">Potassium transport</keyword>
<evidence type="ECO:0000256" key="1">
    <source>
        <dbReference type="ARBA" id="ARBA00022448"/>
    </source>
</evidence>
<comment type="subunit">
    <text evidence="9">The system is composed of three essential subunits: KdpA, KdpB and KdpC.</text>
</comment>
<accession>A0A4U6QB12</accession>
<dbReference type="PANTHER" id="PTHR30607:SF2">
    <property type="entry name" value="POTASSIUM-TRANSPORTING ATPASE POTASSIUM-BINDING SUBUNIT"/>
    <property type="match status" value="1"/>
</dbReference>
<keyword evidence="5 9" id="KW-0630">Potassium</keyword>
<organism evidence="10 11">
    <name type="scientific">Nakamurella flava</name>
    <dbReference type="NCBI Taxonomy" id="2576308"/>
    <lineage>
        <taxon>Bacteria</taxon>
        <taxon>Bacillati</taxon>
        <taxon>Actinomycetota</taxon>
        <taxon>Actinomycetes</taxon>
        <taxon>Nakamurellales</taxon>
        <taxon>Nakamurellaceae</taxon>
        <taxon>Nakamurella</taxon>
    </lineage>
</organism>
<dbReference type="RefSeq" id="WP_137451462.1">
    <property type="nucleotide sequence ID" value="NZ_SZZH01000006.1"/>
</dbReference>
<dbReference type="PIRSF" id="PIRSF001294">
    <property type="entry name" value="K_ATPaseA"/>
    <property type="match status" value="1"/>
</dbReference>
<feature type="transmembrane region" description="Helical" evidence="9">
    <location>
        <begin position="6"/>
        <end position="30"/>
    </location>
</feature>
<evidence type="ECO:0000256" key="7">
    <source>
        <dbReference type="ARBA" id="ARBA00023065"/>
    </source>
</evidence>
<feature type="transmembrane region" description="Helical" evidence="9">
    <location>
        <begin position="176"/>
        <end position="194"/>
    </location>
</feature>
<protein>
    <recommendedName>
        <fullName evidence="9">Potassium-transporting ATPase potassium-binding subunit</fullName>
    </recommendedName>
    <alternativeName>
        <fullName evidence="9">ATP phosphohydrolase [potassium-transporting] A chain</fullName>
    </alternativeName>
    <alternativeName>
        <fullName evidence="9">Potassium-binding and translocating subunit A</fullName>
    </alternativeName>
    <alternativeName>
        <fullName evidence="9">Potassium-translocating ATPase A chain</fullName>
    </alternativeName>
</protein>
<keyword evidence="8 9" id="KW-0472">Membrane</keyword>
<proteinExistence type="inferred from homology"/>
<evidence type="ECO:0000256" key="6">
    <source>
        <dbReference type="ARBA" id="ARBA00022989"/>
    </source>
</evidence>
<comment type="subcellular location">
    <subcellularLocation>
        <location evidence="9">Cell membrane</location>
        <topology evidence="9">Multi-pass membrane protein</topology>
    </subcellularLocation>
</comment>
<dbReference type="GO" id="GO:0005886">
    <property type="term" value="C:plasma membrane"/>
    <property type="evidence" value="ECO:0007669"/>
    <property type="project" value="UniProtKB-SubCell"/>
</dbReference>
<keyword evidence="7 9" id="KW-0406">Ion transport</keyword>
<evidence type="ECO:0000256" key="5">
    <source>
        <dbReference type="ARBA" id="ARBA00022958"/>
    </source>
</evidence>
<dbReference type="AlphaFoldDB" id="A0A4U6QB12"/>
<keyword evidence="4 9" id="KW-0812">Transmembrane</keyword>
<keyword evidence="2 9" id="KW-1003">Cell membrane</keyword>
<evidence type="ECO:0000256" key="2">
    <source>
        <dbReference type="ARBA" id="ARBA00022475"/>
    </source>
</evidence>
<dbReference type="NCBIfam" id="TIGR00680">
    <property type="entry name" value="kdpA"/>
    <property type="match status" value="1"/>
</dbReference>
<feature type="transmembrane region" description="Helical" evidence="9">
    <location>
        <begin position="280"/>
        <end position="299"/>
    </location>
</feature>
<name>A0A4U6QB12_9ACTN</name>